<comment type="caution">
    <text evidence="7">The sequence shown here is derived from an EMBL/GenBank/DDBJ whole genome shotgun (WGS) entry which is preliminary data.</text>
</comment>
<feature type="compositionally biased region" description="Basic and acidic residues" evidence="5">
    <location>
        <begin position="74"/>
        <end position="87"/>
    </location>
</feature>
<dbReference type="STRING" id="151549.A0A4C1ZKW5"/>
<sequence>MAPRYAGALMGITNCVANGIAIVAPIAAGLLLKDETNAADWRKVFYLSSGVYFVCNLIFVLLGSSERQPWNEPAHSEGPEQIKEVSVKQDTSI</sequence>
<feature type="transmembrane region" description="Helical" evidence="6">
    <location>
        <begin position="6"/>
        <end position="32"/>
    </location>
</feature>
<feature type="region of interest" description="Disordered" evidence="5">
    <location>
        <begin position="69"/>
        <end position="93"/>
    </location>
</feature>
<evidence type="ECO:0000256" key="4">
    <source>
        <dbReference type="ARBA" id="ARBA00023136"/>
    </source>
</evidence>
<evidence type="ECO:0000256" key="3">
    <source>
        <dbReference type="ARBA" id="ARBA00022989"/>
    </source>
</evidence>
<dbReference type="AlphaFoldDB" id="A0A4C1ZKW5"/>
<dbReference type="EMBL" id="BGZK01001842">
    <property type="protein sequence ID" value="GBP87185.1"/>
    <property type="molecule type" value="Genomic_DNA"/>
</dbReference>
<dbReference type="InterPro" id="IPR050382">
    <property type="entry name" value="MFS_Na/Anion_cotransporter"/>
</dbReference>
<comment type="subcellular location">
    <subcellularLocation>
        <location evidence="1">Membrane</location>
        <topology evidence="1">Multi-pass membrane protein</topology>
    </subcellularLocation>
</comment>
<evidence type="ECO:0000256" key="5">
    <source>
        <dbReference type="SAM" id="MobiDB-lite"/>
    </source>
</evidence>
<protein>
    <submittedName>
        <fullName evidence="7">Inorganic phosphate cotransporter</fullName>
    </submittedName>
</protein>
<dbReference type="InterPro" id="IPR036259">
    <property type="entry name" value="MFS_trans_sf"/>
</dbReference>
<dbReference type="Gene3D" id="1.20.1250.20">
    <property type="entry name" value="MFS general substrate transporter like domains"/>
    <property type="match status" value="1"/>
</dbReference>
<evidence type="ECO:0000256" key="2">
    <source>
        <dbReference type="ARBA" id="ARBA00022692"/>
    </source>
</evidence>
<evidence type="ECO:0000313" key="8">
    <source>
        <dbReference type="Proteomes" id="UP000299102"/>
    </source>
</evidence>
<dbReference type="Proteomes" id="UP000299102">
    <property type="component" value="Unassembled WGS sequence"/>
</dbReference>
<evidence type="ECO:0000256" key="6">
    <source>
        <dbReference type="SAM" id="Phobius"/>
    </source>
</evidence>
<keyword evidence="2 6" id="KW-0812">Transmembrane</keyword>
<reference evidence="7 8" key="1">
    <citation type="journal article" date="2019" name="Commun. Biol.">
        <title>The bagworm genome reveals a unique fibroin gene that provides high tensile strength.</title>
        <authorList>
            <person name="Kono N."/>
            <person name="Nakamura H."/>
            <person name="Ohtoshi R."/>
            <person name="Tomita M."/>
            <person name="Numata K."/>
            <person name="Arakawa K."/>
        </authorList>
    </citation>
    <scope>NUCLEOTIDE SEQUENCE [LARGE SCALE GENOMIC DNA]</scope>
</reference>
<feature type="transmembrane region" description="Helical" evidence="6">
    <location>
        <begin position="44"/>
        <end position="63"/>
    </location>
</feature>
<keyword evidence="3 6" id="KW-1133">Transmembrane helix</keyword>
<gene>
    <name evidence="7" type="primary">Picot</name>
    <name evidence="7" type="ORF">EVAR_68913_1</name>
</gene>
<dbReference type="GO" id="GO:0016020">
    <property type="term" value="C:membrane"/>
    <property type="evidence" value="ECO:0007669"/>
    <property type="project" value="UniProtKB-SubCell"/>
</dbReference>
<proteinExistence type="predicted"/>
<dbReference type="GO" id="GO:0006820">
    <property type="term" value="P:monoatomic anion transport"/>
    <property type="evidence" value="ECO:0007669"/>
    <property type="project" value="TreeGrafter"/>
</dbReference>
<dbReference type="SUPFAM" id="SSF103473">
    <property type="entry name" value="MFS general substrate transporter"/>
    <property type="match status" value="1"/>
</dbReference>
<evidence type="ECO:0000256" key="1">
    <source>
        <dbReference type="ARBA" id="ARBA00004141"/>
    </source>
</evidence>
<accession>A0A4C1ZKW5</accession>
<dbReference type="PANTHER" id="PTHR11662">
    <property type="entry name" value="SOLUTE CARRIER FAMILY 17"/>
    <property type="match status" value="1"/>
</dbReference>
<keyword evidence="4 6" id="KW-0472">Membrane</keyword>
<dbReference type="PANTHER" id="PTHR11662:SF280">
    <property type="entry name" value="FI21844P1-RELATED"/>
    <property type="match status" value="1"/>
</dbReference>
<evidence type="ECO:0000313" key="7">
    <source>
        <dbReference type="EMBL" id="GBP87185.1"/>
    </source>
</evidence>
<organism evidence="7 8">
    <name type="scientific">Eumeta variegata</name>
    <name type="common">Bagworm moth</name>
    <name type="synonym">Eumeta japonica</name>
    <dbReference type="NCBI Taxonomy" id="151549"/>
    <lineage>
        <taxon>Eukaryota</taxon>
        <taxon>Metazoa</taxon>
        <taxon>Ecdysozoa</taxon>
        <taxon>Arthropoda</taxon>
        <taxon>Hexapoda</taxon>
        <taxon>Insecta</taxon>
        <taxon>Pterygota</taxon>
        <taxon>Neoptera</taxon>
        <taxon>Endopterygota</taxon>
        <taxon>Lepidoptera</taxon>
        <taxon>Glossata</taxon>
        <taxon>Ditrysia</taxon>
        <taxon>Tineoidea</taxon>
        <taxon>Psychidae</taxon>
        <taxon>Oiketicinae</taxon>
        <taxon>Eumeta</taxon>
    </lineage>
</organism>
<dbReference type="OrthoDB" id="2985014at2759"/>
<keyword evidence="8" id="KW-1185">Reference proteome</keyword>
<dbReference type="GO" id="GO:0022857">
    <property type="term" value="F:transmembrane transporter activity"/>
    <property type="evidence" value="ECO:0007669"/>
    <property type="project" value="TreeGrafter"/>
</dbReference>
<name>A0A4C1ZKW5_EUMVA</name>